<dbReference type="Pfam" id="PF10493">
    <property type="entry name" value="Rod_C"/>
    <property type="match status" value="1"/>
</dbReference>
<dbReference type="EMBL" id="CATNWA010008973">
    <property type="protein sequence ID" value="CAI9557209.1"/>
    <property type="molecule type" value="Genomic_DNA"/>
</dbReference>
<accession>A0ABN9CBU3</accession>
<feature type="domain" description="RZZ complex subunit KNTC1/ROD C-terminal" evidence="1">
    <location>
        <begin position="1"/>
        <end position="133"/>
    </location>
</feature>
<feature type="non-terminal residue" evidence="2">
    <location>
        <position position="133"/>
    </location>
</feature>
<reference evidence="2" key="1">
    <citation type="submission" date="2023-05" db="EMBL/GenBank/DDBJ databases">
        <authorList>
            <person name="Stuckert A."/>
        </authorList>
    </citation>
    <scope>NUCLEOTIDE SEQUENCE</scope>
</reference>
<evidence type="ECO:0000313" key="2">
    <source>
        <dbReference type="EMBL" id="CAI9557209.1"/>
    </source>
</evidence>
<dbReference type="InterPro" id="IPR019527">
    <property type="entry name" value="RZZ-complex_KNTC1/ROD_C"/>
</dbReference>
<dbReference type="Proteomes" id="UP001162483">
    <property type="component" value="Unassembled WGS sequence"/>
</dbReference>
<organism evidence="2 3">
    <name type="scientific">Staurois parvus</name>
    <dbReference type="NCBI Taxonomy" id="386267"/>
    <lineage>
        <taxon>Eukaryota</taxon>
        <taxon>Metazoa</taxon>
        <taxon>Chordata</taxon>
        <taxon>Craniata</taxon>
        <taxon>Vertebrata</taxon>
        <taxon>Euteleostomi</taxon>
        <taxon>Amphibia</taxon>
        <taxon>Batrachia</taxon>
        <taxon>Anura</taxon>
        <taxon>Neobatrachia</taxon>
        <taxon>Ranoidea</taxon>
        <taxon>Ranidae</taxon>
        <taxon>Staurois</taxon>
    </lineage>
</organism>
<name>A0ABN9CBU3_9NEOB</name>
<comment type="caution">
    <text evidence="2">The sequence shown here is derived from an EMBL/GenBank/DDBJ whole genome shotgun (WGS) entry which is preliminary data.</text>
</comment>
<evidence type="ECO:0000313" key="3">
    <source>
        <dbReference type="Proteomes" id="UP001162483"/>
    </source>
</evidence>
<sequence length="133" mass="14988">PEWAAAIAHRIAQELPTGPDKIHALKFCLHLAENWKSNTSPKVEAHERAEVLIKKLTVQYQRSATESVLIIHKVNTPDLLKQIGKPANLIVSLYEHSSVEERIRNPTGRDYPDIHATAKQIAEVNNLSMSKIR</sequence>
<dbReference type="PANTHER" id="PTHR15688:SF1">
    <property type="entry name" value="KINETOCHORE-ASSOCIATED PROTEIN 1"/>
    <property type="match status" value="1"/>
</dbReference>
<gene>
    <name evidence="2" type="ORF">SPARVUS_LOCUS4666360</name>
</gene>
<dbReference type="PANTHER" id="PTHR15688">
    <property type="entry name" value="KINETOCHORE-ASSOCIATED PROTEIN 1"/>
    <property type="match status" value="1"/>
</dbReference>
<dbReference type="InterPro" id="IPR052802">
    <property type="entry name" value="KNTC1"/>
</dbReference>
<keyword evidence="3" id="KW-1185">Reference proteome</keyword>
<proteinExistence type="predicted"/>
<feature type="non-terminal residue" evidence="2">
    <location>
        <position position="1"/>
    </location>
</feature>
<protein>
    <recommendedName>
        <fullName evidence="1">RZZ complex subunit KNTC1/ROD C-terminal domain-containing protein</fullName>
    </recommendedName>
</protein>
<evidence type="ECO:0000259" key="1">
    <source>
        <dbReference type="Pfam" id="PF10493"/>
    </source>
</evidence>